<gene>
    <name evidence="11" type="ORF">EZS27_000179</name>
    <name evidence="12" type="ORF">EZS27_000186</name>
</gene>
<dbReference type="Gene3D" id="3.40.50.300">
    <property type="entry name" value="P-loop containing nucleotide triphosphate hydrolases"/>
    <property type="match status" value="1"/>
</dbReference>
<dbReference type="AlphaFoldDB" id="A0A5J4T274"/>
<keyword evidence="5" id="KW-0819">tRNA processing</keyword>
<evidence type="ECO:0000256" key="5">
    <source>
        <dbReference type="ARBA" id="ARBA00022694"/>
    </source>
</evidence>
<keyword evidence="7" id="KW-0547">Nucleotide-binding</keyword>
<proteinExistence type="inferred from homology"/>
<dbReference type="NCBIfam" id="TIGR00150">
    <property type="entry name" value="T6A_YjeE"/>
    <property type="match status" value="1"/>
</dbReference>
<comment type="subcellular location">
    <subcellularLocation>
        <location evidence="1">Cytoplasm</location>
    </subcellularLocation>
</comment>
<dbReference type="SUPFAM" id="SSF52540">
    <property type="entry name" value="P-loop containing nucleoside triphosphate hydrolases"/>
    <property type="match status" value="1"/>
</dbReference>
<evidence type="ECO:0000256" key="9">
    <source>
        <dbReference type="ARBA" id="ARBA00022842"/>
    </source>
</evidence>
<dbReference type="EMBL" id="SNRY01000002">
    <property type="protein sequence ID" value="KAA6352484.1"/>
    <property type="molecule type" value="Genomic_DNA"/>
</dbReference>
<evidence type="ECO:0000256" key="4">
    <source>
        <dbReference type="ARBA" id="ARBA00022490"/>
    </source>
</evidence>
<dbReference type="GO" id="GO:0005524">
    <property type="term" value="F:ATP binding"/>
    <property type="evidence" value="ECO:0007669"/>
    <property type="project" value="UniProtKB-KW"/>
</dbReference>
<name>A0A5J4T274_9ZZZZ</name>
<comment type="caution">
    <text evidence="12">The sequence shown here is derived from an EMBL/GenBank/DDBJ whole genome shotgun (WGS) entry which is preliminary data.</text>
</comment>
<dbReference type="EMBL" id="SNRY01000002">
    <property type="protein sequence ID" value="KAA6352477.1"/>
    <property type="molecule type" value="Genomic_DNA"/>
</dbReference>
<evidence type="ECO:0000256" key="3">
    <source>
        <dbReference type="ARBA" id="ARBA00019010"/>
    </source>
</evidence>
<dbReference type="PANTHER" id="PTHR33540:SF2">
    <property type="entry name" value="TRNA THREONYLCARBAMOYLADENOSINE BIOSYNTHESIS PROTEIN TSAE"/>
    <property type="match status" value="1"/>
</dbReference>
<evidence type="ECO:0000256" key="8">
    <source>
        <dbReference type="ARBA" id="ARBA00022840"/>
    </source>
</evidence>
<sequence length="154" mass="17722">MNIPIKTLKQLPDAARRFVCEMGDNTVFAFYGNMGVGKTTFIKVLCEELGVMQIINSPTFAIVNEYRSENTGELIYHFDFYRIKKLEEVYDMGYEDYFYSGALCFIEWPELVKELLPENTVKVFIEEQKDGTRIINFAAKAADRNMKASVKNAV</sequence>
<evidence type="ECO:0000313" key="11">
    <source>
        <dbReference type="EMBL" id="KAA6352477.1"/>
    </source>
</evidence>
<evidence type="ECO:0000256" key="6">
    <source>
        <dbReference type="ARBA" id="ARBA00022723"/>
    </source>
</evidence>
<evidence type="ECO:0000256" key="2">
    <source>
        <dbReference type="ARBA" id="ARBA00007599"/>
    </source>
</evidence>
<keyword evidence="6" id="KW-0479">Metal-binding</keyword>
<keyword evidence="8" id="KW-0067">ATP-binding</keyword>
<dbReference type="InterPro" id="IPR003442">
    <property type="entry name" value="T6A_TsaE"/>
</dbReference>
<keyword evidence="4" id="KW-0963">Cytoplasm</keyword>
<evidence type="ECO:0000256" key="10">
    <source>
        <dbReference type="ARBA" id="ARBA00032441"/>
    </source>
</evidence>
<protein>
    <recommendedName>
        <fullName evidence="3">tRNA threonylcarbamoyladenosine biosynthesis protein TsaE</fullName>
    </recommendedName>
    <alternativeName>
        <fullName evidence="10">t(6)A37 threonylcarbamoyladenosine biosynthesis protein TsaE</fullName>
    </alternativeName>
</protein>
<accession>A0A5J4T274</accession>
<evidence type="ECO:0000256" key="7">
    <source>
        <dbReference type="ARBA" id="ARBA00022741"/>
    </source>
</evidence>
<reference evidence="12" key="1">
    <citation type="submission" date="2019-03" db="EMBL/GenBank/DDBJ databases">
        <title>Single cell metagenomics reveals metabolic interactions within the superorganism composed of flagellate Streblomastix strix and complex community of Bacteroidetes bacteria on its surface.</title>
        <authorList>
            <person name="Treitli S.C."/>
            <person name="Kolisko M."/>
            <person name="Husnik F."/>
            <person name="Keeling P."/>
            <person name="Hampl V."/>
        </authorList>
    </citation>
    <scope>NUCLEOTIDE SEQUENCE</scope>
    <source>
        <strain evidence="12">STM</strain>
    </source>
</reference>
<dbReference type="GO" id="GO:0046872">
    <property type="term" value="F:metal ion binding"/>
    <property type="evidence" value="ECO:0007669"/>
    <property type="project" value="UniProtKB-KW"/>
</dbReference>
<dbReference type="InterPro" id="IPR027417">
    <property type="entry name" value="P-loop_NTPase"/>
</dbReference>
<dbReference type="PANTHER" id="PTHR33540">
    <property type="entry name" value="TRNA THREONYLCARBAMOYLADENOSINE BIOSYNTHESIS PROTEIN TSAE"/>
    <property type="match status" value="1"/>
</dbReference>
<dbReference type="GO" id="GO:0005737">
    <property type="term" value="C:cytoplasm"/>
    <property type="evidence" value="ECO:0007669"/>
    <property type="project" value="UniProtKB-SubCell"/>
</dbReference>
<evidence type="ECO:0000256" key="1">
    <source>
        <dbReference type="ARBA" id="ARBA00004496"/>
    </source>
</evidence>
<keyword evidence="9" id="KW-0460">Magnesium</keyword>
<dbReference type="GO" id="GO:0002949">
    <property type="term" value="P:tRNA threonylcarbamoyladenosine modification"/>
    <property type="evidence" value="ECO:0007669"/>
    <property type="project" value="InterPro"/>
</dbReference>
<evidence type="ECO:0000313" key="12">
    <source>
        <dbReference type="EMBL" id="KAA6352484.1"/>
    </source>
</evidence>
<dbReference type="Pfam" id="PF02367">
    <property type="entry name" value="TsaE"/>
    <property type="match status" value="1"/>
</dbReference>
<organism evidence="12">
    <name type="scientific">termite gut metagenome</name>
    <dbReference type="NCBI Taxonomy" id="433724"/>
    <lineage>
        <taxon>unclassified sequences</taxon>
        <taxon>metagenomes</taxon>
        <taxon>organismal metagenomes</taxon>
    </lineage>
</organism>
<comment type="similarity">
    <text evidence="2">Belongs to the TsaE family.</text>
</comment>